<dbReference type="OrthoDB" id="9799612at2"/>
<dbReference type="PANTHER" id="PTHR43194">
    <property type="entry name" value="HYDROLASE ALPHA/BETA FOLD FAMILY"/>
    <property type="match status" value="1"/>
</dbReference>
<dbReference type="EMBL" id="BPQI01000031">
    <property type="protein sequence ID" value="GJD55511.1"/>
    <property type="molecule type" value="Genomic_DNA"/>
</dbReference>
<dbReference type="PRINTS" id="PR00412">
    <property type="entry name" value="EPOXHYDRLASE"/>
</dbReference>
<dbReference type="InterPro" id="IPR029058">
    <property type="entry name" value="AB_hydrolase_fold"/>
</dbReference>
<dbReference type="GO" id="GO:0047570">
    <property type="term" value="F:3-oxoadipate enol-lactonase activity"/>
    <property type="evidence" value="ECO:0007669"/>
    <property type="project" value="UniProtKB-EC"/>
</dbReference>
<sequence length="272" mass="28656">MRITFAGGRIAAEALGSGQPLLLFHSLLADRTSFDRITAPLAERFQVIVPDLPGFGASEVVAGGLEAVADRMAEAVCDLQGSHRPMVLGNGFGGFVALQMVIRHPGLVRRLILADCGACFSEPGRQAFRTMAAVSAAKGLDALSETAMRRLFAPDFQAANPALMRERLAAFLRTDPAVFRAACEALGGLDLRPDLAKVDVPVLVLVGEQDEATPPAMSQELAAGLPDAQLTVLPGCAHVPQLQSPQEFLSAVFPFLVGEPGTRASPRIHAVA</sequence>
<dbReference type="Gene3D" id="3.40.50.1820">
    <property type="entry name" value="alpha/beta hydrolase"/>
    <property type="match status" value="1"/>
</dbReference>
<dbReference type="EC" id="3.1.1.24" evidence="3"/>
<dbReference type="Proteomes" id="UP000401717">
    <property type="component" value="Unassembled WGS sequence"/>
</dbReference>
<dbReference type="AlphaFoldDB" id="A0A564G1J4"/>
<dbReference type="PANTHER" id="PTHR43194:SF2">
    <property type="entry name" value="PEROXISOMAL MEMBRANE PROTEIN LPX1"/>
    <property type="match status" value="1"/>
</dbReference>
<reference evidence="3 4" key="1">
    <citation type="submission" date="2019-06" db="EMBL/GenBank/DDBJ databases">
        <authorList>
            <person name="Rodrigo-Torres L."/>
            <person name="Arahal R. D."/>
            <person name="Lucena T."/>
        </authorList>
    </citation>
    <scope>NUCLEOTIDE SEQUENCE [LARGE SCALE GENOMIC DNA]</scope>
    <source>
        <strain evidence="3 4">SW08-7</strain>
    </source>
</reference>
<organism evidence="3 4">
    <name type="scientific">Methylobacterium dankookense</name>
    <dbReference type="NCBI Taxonomy" id="560405"/>
    <lineage>
        <taxon>Bacteria</taxon>
        <taxon>Pseudomonadati</taxon>
        <taxon>Pseudomonadota</taxon>
        <taxon>Alphaproteobacteria</taxon>
        <taxon>Hyphomicrobiales</taxon>
        <taxon>Methylobacteriaceae</taxon>
        <taxon>Methylobacterium</taxon>
    </lineage>
</organism>
<feature type="domain" description="AB hydrolase-1" evidence="1">
    <location>
        <begin position="21"/>
        <end position="249"/>
    </location>
</feature>
<evidence type="ECO:0000313" key="4">
    <source>
        <dbReference type="Proteomes" id="UP000401717"/>
    </source>
</evidence>
<reference evidence="2" key="2">
    <citation type="journal article" date="2021" name="Front. Microbiol.">
        <title>Comprehensive Comparative Genomics and Phenotyping of Methylobacterium Species.</title>
        <authorList>
            <person name="Alessa O."/>
            <person name="Ogura Y."/>
            <person name="Fujitani Y."/>
            <person name="Takami H."/>
            <person name="Hayashi T."/>
            <person name="Sahin N."/>
            <person name="Tani A."/>
        </authorList>
    </citation>
    <scope>NUCLEOTIDE SEQUENCE</scope>
    <source>
        <strain evidence="2">DSM 22415</strain>
    </source>
</reference>
<dbReference type="Pfam" id="PF12697">
    <property type="entry name" value="Abhydrolase_6"/>
    <property type="match status" value="1"/>
</dbReference>
<keyword evidence="5" id="KW-1185">Reference proteome</keyword>
<dbReference type="Proteomes" id="UP001055303">
    <property type="component" value="Unassembled WGS sequence"/>
</dbReference>
<evidence type="ECO:0000313" key="5">
    <source>
        <dbReference type="Proteomes" id="UP001055303"/>
    </source>
</evidence>
<evidence type="ECO:0000259" key="1">
    <source>
        <dbReference type="Pfam" id="PF12697"/>
    </source>
</evidence>
<protein>
    <submittedName>
        <fullName evidence="3">3-oxoadipate enol-lactonase 2</fullName>
        <ecNumber evidence="3">3.1.1.24</ecNumber>
    </submittedName>
</protein>
<dbReference type="InterPro" id="IPR000073">
    <property type="entry name" value="AB_hydrolase_1"/>
</dbReference>
<reference evidence="2" key="3">
    <citation type="submission" date="2021-08" db="EMBL/GenBank/DDBJ databases">
        <authorList>
            <person name="Tani A."/>
            <person name="Ola A."/>
            <person name="Ogura Y."/>
            <person name="Katsura K."/>
            <person name="Hayashi T."/>
        </authorList>
    </citation>
    <scope>NUCLEOTIDE SEQUENCE</scope>
    <source>
        <strain evidence="2">DSM 22415</strain>
    </source>
</reference>
<dbReference type="InterPro" id="IPR000639">
    <property type="entry name" value="Epox_hydrolase-like"/>
</dbReference>
<accession>A0A564G1J4</accession>
<dbReference type="RefSeq" id="WP_144766669.1">
    <property type="nucleotide sequence ID" value="NZ_BPQI01000031.1"/>
</dbReference>
<evidence type="ECO:0000313" key="2">
    <source>
        <dbReference type="EMBL" id="GJD55511.1"/>
    </source>
</evidence>
<dbReference type="SUPFAM" id="SSF53474">
    <property type="entry name" value="alpha/beta-Hydrolases"/>
    <property type="match status" value="1"/>
</dbReference>
<gene>
    <name evidence="3" type="primary">catD</name>
    <name evidence="2" type="ORF">IFDJLNFL_1397</name>
    <name evidence="3" type="ORF">MTDSW087_04013</name>
</gene>
<dbReference type="EMBL" id="CABFVH010000031">
    <property type="protein sequence ID" value="VUF14295.1"/>
    <property type="molecule type" value="Genomic_DNA"/>
</dbReference>
<name>A0A564G1J4_9HYPH</name>
<proteinExistence type="predicted"/>
<keyword evidence="3" id="KW-0378">Hydrolase</keyword>
<dbReference type="PRINTS" id="PR00111">
    <property type="entry name" value="ABHYDROLASE"/>
</dbReference>
<evidence type="ECO:0000313" key="3">
    <source>
        <dbReference type="EMBL" id="VUF14295.1"/>
    </source>
</evidence>
<dbReference type="InterPro" id="IPR050228">
    <property type="entry name" value="Carboxylesterase_BioH"/>
</dbReference>